<sequence length="192" mass="21916">MPVLQLAEVPDPGGPAQPPPLPRSLLSEPLLQLLPFDLSPTFWTPGLGRNTLPAFPQMVADIPQPDFYPPLTIPLGLSCRIMSFRGRVEEHYLFGRKVLWVLKDRRDKKKKKCVNAIPEGTDRPCILLVWTRLQPRTNIFLLIIWFIRFGYYARVFTKVTFTTVVPCTTNQTEPVKMAIRRTQSISRQTVGC</sequence>
<evidence type="ECO:0000256" key="1">
    <source>
        <dbReference type="SAM" id="MobiDB-lite"/>
    </source>
</evidence>
<evidence type="ECO:0000313" key="2">
    <source>
        <dbReference type="EMBL" id="KAL1129011.1"/>
    </source>
</evidence>
<protein>
    <submittedName>
        <fullName evidence="2">Uncharacterized protein</fullName>
    </submittedName>
</protein>
<gene>
    <name evidence="2" type="ORF">AAG570_013543</name>
</gene>
<evidence type="ECO:0000313" key="3">
    <source>
        <dbReference type="Proteomes" id="UP001558652"/>
    </source>
</evidence>
<feature type="region of interest" description="Disordered" evidence="1">
    <location>
        <begin position="1"/>
        <end position="22"/>
    </location>
</feature>
<keyword evidence="3" id="KW-1185">Reference proteome</keyword>
<reference evidence="2 3" key="1">
    <citation type="submission" date="2024-07" db="EMBL/GenBank/DDBJ databases">
        <title>Chromosome-level genome assembly of the water stick insect Ranatra chinensis (Heteroptera: Nepidae).</title>
        <authorList>
            <person name="Liu X."/>
        </authorList>
    </citation>
    <scope>NUCLEOTIDE SEQUENCE [LARGE SCALE GENOMIC DNA]</scope>
    <source>
        <strain evidence="2">Cailab_2021Rc</strain>
        <tissue evidence="2">Muscle</tissue>
    </source>
</reference>
<proteinExistence type="predicted"/>
<dbReference type="AlphaFoldDB" id="A0ABD0YCI3"/>
<comment type="caution">
    <text evidence="2">The sequence shown here is derived from an EMBL/GenBank/DDBJ whole genome shotgun (WGS) entry which is preliminary data.</text>
</comment>
<organism evidence="2 3">
    <name type="scientific">Ranatra chinensis</name>
    <dbReference type="NCBI Taxonomy" id="642074"/>
    <lineage>
        <taxon>Eukaryota</taxon>
        <taxon>Metazoa</taxon>
        <taxon>Ecdysozoa</taxon>
        <taxon>Arthropoda</taxon>
        <taxon>Hexapoda</taxon>
        <taxon>Insecta</taxon>
        <taxon>Pterygota</taxon>
        <taxon>Neoptera</taxon>
        <taxon>Paraneoptera</taxon>
        <taxon>Hemiptera</taxon>
        <taxon>Heteroptera</taxon>
        <taxon>Panheteroptera</taxon>
        <taxon>Nepomorpha</taxon>
        <taxon>Nepidae</taxon>
        <taxon>Ranatrinae</taxon>
        <taxon>Ranatra</taxon>
    </lineage>
</organism>
<accession>A0ABD0YCI3</accession>
<name>A0ABD0YCI3_9HEMI</name>
<dbReference type="Proteomes" id="UP001558652">
    <property type="component" value="Unassembled WGS sequence"/>
</dbReference>
<dbReference type="EMBL" id="JBFDAA010000009">
    <property type="protein sequence ID" value="KAL1129011.1"/>
    <property type="molecule type" value="Genomic_DNA"/>
</dbReference>
<feature type="compositionally biased region" description="Pro residues" evidence="1">
    <location>
        <begin position="12"/>
        <end position="22"/>
    </location>
</feature>